<evidence type="ECO:0000313" key="1">
    <source>
        <dbReference type="EMBL" id="CAB4004745.1"/>
    </source>
</evidence>
<proteinExistence type="predicted"/>
<comment type="caution">
    <text evidence="1">The sequence shown here is derived from an EMBL/GenBank/DDBJ whole genome shotgun (WGS) entry which is preliminary data.</text>
</comment>
<dbReference type="OrthoDB" id="5987693at2759"/>
<keyword evidence="2" id="KW-1185">Reference proteome</keyword>
<sequence length="171" mass="18937">MIGVSQDVHYLCVPCANEIRAALGQDVTNLDGRTLKNYALLISFAEKMLTCINPDVSFSTDKSNIRVRGAAISLNCLWNLITMSGHAPPIENIDTLKQEIEELEIGATKKRKQFFNKTPNGTKIKRTRTTMGTDVEVISKKCVIIKHSAFGAASWAVFSEGNVKIYYSLHS</sequence>
<dbReference type="AlphaFoldDB" id="A0A6S7HFN8"/>
<reference evidence="1" key="1">
    <citation type="submission" date="2020-04" db="EMBL/GenBank/DDBJ databases">
        <authorList>
            <person name="Alioto T."/>
            <person name="Alioto T."/>
            <person name="Gomez Garrido J."/>
        </authorList>
    </citation>
    <scope>NUCLEOTIDE SEQUENCE</scope>
    <source>
        <strain evidence="1">A484AB</strain>
    </source>
</reference>
<name>A0A6S7HFN8_PARCT</name>
<dbReference type="EMBL" id="CACRXK020004988">
    <property type="protein sequence ID" value="CAB4004745.1"/>
    <property type="molecule type" value="Genomic_DNA"/>
</dbReference>
<accession>A0A6S7HFN8</accession>
<dbReference type="Proteomes" id="UP001152795">
    <property type="component" value="Unassembled WGS sequence"/>
</dbReference>
<protein>
    <submittedName>
        <fullName evidence="1">Uncharacterized protein</fullName>
    </submittedName>
</protein>
<gene>
    <name evidence="1" type="ORF">PACLA_8A037826</name>
</gene>
<organism evidence="1 2">
    <name type="scientific">Paramuricea clavata</name>
    <name type="common">Red gorgonian</name>
    <name type="synonym">Violescent sea-whip</name>
    <dbReference type="NCBI Taxonomy" id="317549"/>
    <lineage>
        <taxon>Eukaryota</taxon>
        <taxon>Metazoa</taxon>
        <taxon>Cnidaria</taxon>
        <taxon>Anthozoa</taxon>
        <taxon>Octocorallia</taxon>
        <taxon>Malacalcyonacea</taxon>
        <taxon>Plexauridae</taxon>
        <taxon>Paramuricea</taxon>
    </lineage>
</organism>
<evidence type="ECO:0000313" key="2">
    <source>
        <dbReference type="Proteomes" id="UP001152795"/>
    </source>
</evidence>